<feature type="transmembrane region" description="Helical" evidence="5">
    <location>
        <begin position="280"/>
        <end position="298"/>
    </location>
</feature>
<comment type="subcellular location">
    <subcellularLocation>
        <location evidence="1">Membrane</location>
        <topology evidence="1">Multi-pass membrane protein</topology>
    </subcellularLocation>
</comment>
<feature type="transmembrane region" description="Helical" evidence="5">
    <location>
        <begin position="355"/>
        <end position="373"/>
    </location>
</feature>
<evidence type="ECO:0000256" key="5">
    <source>
        <dbReference type="SAM" id="Phobius"/>
    </source>
</evidence>
<feature type="transmembrane region" description="Helical" evidence="5">
    <location>
        <begin position="75"/>
        <end position="95"/>
    </location>
</feature>
<feature type="transmembrane region" description="Helical" evidence="5">
    <location>
        <begin position="385"/>
        <end position="406"/>
    </location>
</feature>
<name>A0A9E3H823_9NOST</name>
<feature type="transmembrane region" description="Helical" evidence="5">
    <location>
        <begin position="12"/>
        <end position="31"/>
    </location>
</feature>
<keyword evidence="2 5" id="KW-0812">Transmembrane</keyword>
<feature type="domain" description="O-antigen ligase-related" evidence="6">
    <location>
        <begin position="244"/>
        <end position="392"/>
    </location>
</feature>
<dbReference type="Proteomes" id="UP000813215">
    <property type="component" value="Unassembled WGS sequence"/>
</dbReference>
<comment type="caution">
    <text evidence="7">The sequence shown here is derived from an EMBL/GenBank/DDBJ whole genome shotgun (WGS) entry which is preliminary data.</text>
</comment>
<feature type="transmembrane region" description="Helical" evidence="5">
    <location>
        <begin position="36"/>
        <end position="55"/>
    </location>
</feature>
<proteinExistence type="predicted"/>
<keyword evidence="3 5" id="KW-1133">Transmembrane helix</keyword>
<sequence length="465" mass="51832">MLTNQRTNSSVLPLLIGLVGVGVGIVAGFLAGAKPLYLCLALVAIAVVILFFTRFEQTVMGLLIFRTCLDPWSAQQIPAAFAVGLDILTLLYVTIQLLTGQTVHTDRFWWFFAAWVMVQGLWVMLLPLGGLGLNVSLLPESIREWIRLFSWLMVYLLVMQLKDRLPPEKIISTLFLALVVPITVALIQVFMPSILPFFLLAGGDDGSRIKGTIGHSNGFTTLLLLFIGLTYWKLRQSRQYYSWLLLLGLLAFLFVGTKALFGLIMIATFVLVLITPRLNIANLIGGVIFLALVIGLFASTEFGQERLNSVANTPLLNPDIDVSRAILMSQGDYNSFNWRLSHWHLLLNAWQQFPIFGYGLASANTIGNGFIAHNDYVRALVEEGIIGLVIFLLFLFVQGIRIVQLIQSAPPGSAKRDLCLTMLAIFLSIPVAMVTENIWSHTTLFFYWMTLMAVAGWNWNDTRTV</sequence>
<dbReference type="AlphaFoldDB" id="A0A9E3H823"/>
<feature type="transmembrane region" description="Helical" evidence="5">
    <location>
        <begin position="213"/>
        <end position="232"/>
    </location>
</feature>
<dbReference type="InterPro" id="IPR007016">
    <property type="entry name" value="O-antigen_ligase-rel_domated"/>
</dbReference>
<keyword evidence="4 5" id="KW-0472">Membrane</keyword>
<reference evidence="7" key="2">
    <citation type="journal article" date="2022" name="Microbiol. Resour. Announc.">
        <title>Metagenome Sequencing to Explore Phylogenomics of Terrestrial Cyanobacteria.</title>
        <authorList>
            <person name="Ward R.D."/>
            <person name="Stajich J.E."/>
            <person name="Johansen J.R."/>
            <person name="Huntemann M."/>
            <person name="Clum A."/>
            <person name="Foster B."/>
            <person name="Foster B."/>
            <person name="Roux S."/>
            <person name="Palaniappan K."/>
            <person name="Varghese N."/>
            <person name="Mukherjee S."/>
            <person name="Reddy T.B.K."/>
            <person name="Daum C."/>
            <person name="Copeland A."/>
            <person name="Chen I.A."/>
            <person name="Ivanova N.N."/>
            <person name="Kyrpides N.C."/>
            <person name="Shapiro N."/>
            <person name="Eloe-Fadrosh E.A."/>
            <person name="Pietrasiak N."/>
        </authorList>
    </citation>
    <scope>NUCLEOTIDE SEQUENCE</scope>
    <source>
        <strain evidence="7">HA4357-MV3</strain>
    </source>
</reference>
<accession>A0A9E3H823</accession>
<evidence type="ECO:0000313" key="8">
    <source>
        <dbReference type="Proteomes" id="UP000813215"/>
    </source>
</evidence>
<dbReference type="PANTHER" id="PTHR37422">
    <property type="entry name" value="TEICHURONIC ACID BIOSYNTHESIS PROTEIN TUAE"/>
    <property type="match status" value="1"/>
</dbReference>
<evidence type="ECO:0000313" key="7">
    <source>
        <dbReference type="EMBL" id="MBW4432407.1"/>
    </source>
</evidence>
<gene>
    <name evidence="7" type="ORF">KME28_11905</name>
</gene>
<feature type="transmembrane region" description="Helical" evidence="5">
    <location>
        <begin position="107"/>
        <end position="125"/>
    </location>
</feature>
<dbReference type="InterPro" id="IPR051533">
    <property type="entry name" value="WaaL-like"/>
</dbReference>
<dbReference type="Pfam" id="PF04932">
    <property type="entry name" value="Wzy_C"/>
    <property type="match status" value="1"/>
</dbReference>
<evidence type="ECO:0000256" key="4">
    <source>
        <dbReference type="ARBA" id="ARBA00023136"/>
    </source>
</evidence>
<dbReference type="PANTHER" id="PTHR37422:SF23">
    <property type="entry name" value="TEICHURONIC ACID BIOSYNTHESIS PROTEIN TUAE"/>
    <property type="match status" value="1"/>
</dbReference>
<evidence type="ECO:0000259" key="6">
    <source>
        <dbReference type="Pfam" id="PF04932"/>
    </source>
</evidence>
<feature type="transmembrane region" description="Helical" evidence="5">
    <location>
        <begin position="244"/>
        <end position="274"/>
    </location>
</feature>
<dbReference type="GO" id="GO:0016020">
    <property type="term" value="C:membrane"/>
    <property type="evidence" value="ECO:0007669"/>
    <property type="project" value="UniProtKB-SubCell"/>
</dbReference>
<reference evidence="7" key="1">
    <citation type="submission" date="2021-05" db="EMBL/GenBank/DDBJ databases">
        <authorList>
            <person name="Pietrasiak N."/>
            <person name="Ward R."/>
            <person name="Stajich J.E."/>
            <person name="Kurbessoian T."/>
        </authorList>
    </citation>
    <scope>NUCLEOTIDE SEQUENCE</scope>
    <source>
        <strain evidence="7">HA4357-MV3</strain>
    </source>
</reference>
<protein>
    <submittedName>
        <fullName evidence="7">O-antigen ligase family protein</fullName>
    </submittedName>
</protein>
<dbReference type="GO" id="GO:0016874">
    <property type="term" value="F:ligase activity"/>
    <property type="evidence" value="ECO:0007669"/>
    <property type="project" value="UniProtKB-KW"/>
</dbReference>
<evidence type="ECO:0000256" key="3">
    <source>
        <dbReference type="ARBA" id="ARBA00022989"/>
    </source>
</evidence>
<keyword evidence="7" id="KW-0436">Ligase</keyword>
<evidence type="ECO:0000256" key="1">
    <source>
        <dbReference type="ARBA" id="ARBA00004141"/>
    </source>
</evidence>
<feature type="transmembrane region" description="Helical" evidence="5">
    <location>
        <begin position="441"/>
        <end position="459"/>
    </location>
</feature>
<organism evidence="7 8">
    <name type="scientific">Pelatocladus maniniholoensis HA4357-MV3</name>
    <dbReference type="NCBI Taxonomy" id="1117104"/>
    <lineage>
        <taxon>Bacteria</taxon>
        <taxon>Bacillati</taxon>
        <taxon>Cyanobacteriota</taxon>
        <taxon>Cyanophyceae</taxon>
        <taxon>Nostocales</taxon>
        <taxon>Nostocaceae</taxon>
        <taxon>Pelatocladus</taxon>
    </lineage>
</organism>
<feature type="transmembrane region" description="Helical" evidence="5">
    <location>
        <begin position="173"/>
        <end position="201"/>
    </location>
</feature>
<dbReference type="EMBL" id="JAHHHW010000085">
    <property type="protein sequence ID" value="MBW4432407.1"/>
    <property type="molecule type" value="Genomic_DNA"/>
</dbReference>
<evidence type="ECO:0000256" key="2">
    <source>
        <dbReference type="ARBA" id="ARBA00022692"/>
    </source>
</evidence>